<keyword evidence="3" id="KW-1185">Reference proteome</keyword>
<dbReference type="Proteomes" id="UP000076609">
    <property type="component" value="Unassembled WGS sequence"/>
</dbReference>
<comment type="caution">
    <text evidence="2">The sequence shown here is derived from an EMBL/GenBank/DDBJ whole genome shotgun (WGS) entry which is preliminary data.</text>
</comment>
<protein>
    <submittedName>
        <fullName evidence="2">Uncharacterized protein</fullName>
    </submittedName>
</protein>
<feature type="transmembrane region" description="Helical" evidence="1">
    <location>
        <begin position="36"/>
        <end position="62"/>
    </location>
</feature>
<reference evidence="3" key="1">
    <citation type="submission" date="2016-01" db="EMBL/GenBank/DDBJ databases">
        <title>Draft genome of Chromobacterium sp. F49.</title>
        <authorList>
            <person name="Hong K.W."/>
        </authorList>
    </citation>
    <scope>NUCLEOTIDE SEQUENCE [LARGE SCALE GENOMIC DNA]</scope>
    <source>
        <strain evidence="3">CN3</strain>
    </source>
</reference>
<evidence type="ECO:0000313" key="3">
    <source>
        <dbReference type="Proteomes" id="UP000076609"/>
    </source>
</evidence>
<name>A0ABR5YEG8_9SPHN</name>
<evidence type="ECO:0000313" key="2">
    <source>
        <dbReference type="EMBL" id="KZE16316.1"/>
    </source>
</evidence>
<organism evidence="2 3">
    <name type="scientific">Sphingomonas hankookensis</name>
    <dbReference type="NCBI Taxonomy" id="563996"/>
    <lineage>
        <taxon>Bacteria</taxon>
        <taxon>Pseudomonadati</taxon>
        <taxon>Pseudomonadota</taxon>
        <taxon>Alphaproteobacteria</taxon>
        <taxon>Sphingomonadales</taxon>
        <taxon>Sphingomonadaceae</taxon>
        <taxon>Sphingomonas</taxon>
    </lineage>
</organism>
<keyword evidence="1" id="KW-0472">Membrane</keyword>
<dbReference type="EMBL" id="LQQO01000008">
    <property type="protein sequence ID" value="KZE16316.1"/>
    <property type="molecule type" value="Genomic_DNA"/>
</dbReference>
<feature type="transmembrane region" description="Helical" evidence="1">
    <location>
        <begin position="6"/>
        <end position="24"/>
    </location>
</feature>
<dbReference type="RefSeq" id="WP_066689482.1">
    <property type="nucleotide sequence ID" value="NZ_CP117025.1"/>
</dbReference>
<accession>A0ABR5YEG8</accession>
<keyword evidence="1" id="KW-0812">Transmembrane</keyword>
<proteinExistence type="predicted"/>
<keyword evidence="1" id="KW-1133">Transmembrane helix</keyword>
<sequence length="66" mass="7062">MTANVLIMLSVALVSGGVGLWLLLRLKSRATQQSRYAHGMTGMMALALGIILTIFGIAQWSWSSAP</sequence>
<gene>
    <name evidence="2" type="ORF">AVT10_12530</name>
</gene>
<evidence type="ECO:0000256" key="1">
    <source>
        <dbReference type="SAM" id="Phobius"/>
    </source>
</evidence>